<dbReference type="Pfam" id="PF13531">
    <property type="entry name" value="SBP_bac_11"/>
    <property type="match status" value="1"/>
</dbReference>
<dbReference type="Gene3D" id="3.40.50.410">
    <property type="entry name" value="von Willebrand factor, type A domain"/>
    <property type="match status" value="1"/>
</dbReference>
<dbReference type="AlphaFoldDB" id="A0A418KLH3"/>
<dbReference type="SMART" id="SM00327">
    <property type="entry name" value="VWA"/>
    <property type="match status" value="1"/>
</dbReference>
<proteinExistence type="predicted"/>
<protein>
    <submittedName>
        <fullName evidence="3">VWA domain-containing protein</fullName>
    </submittedName>
</protein>
<keyword evidence="1" id="KW-0472">Membrane</keyword>
<comment type="caution">
    <text evidence="3">The sequence shown here is derived from an EMBL/GenBank/DDBJ whole genome shotgun (WGS) entry which is preliminary data.</text>
</comment>
<reference evidence="3 4" key="1">
    <citation type="submission" date="2018-09" db="EMBL/GenBank/DDBJ databases">
        <title>Isolation, diversity and antifungal activity of actinobacteria from wheat.</title>
        <authorList>
            <person name="Han C."/>
        </authorList>
    </citation>
    <scope>NUCLEOTIDE SEQUENCE [LARGE SCALE GENOMIC DNA]</scope>
    <source>
        <strain evidence="3 4">NEAU-YY265</strain>
    </source>
</reference>
<gene>
    <name evidence="3" type="ORF">DY240_21150</name>
</gene>
<keyword evidence="4" id="KW-1185">Reference proteome</keyword>
<dbReference type="PROSITE" id="PS50234">
    <property type="entry name" value="VWFA"/>
    <property type="match status" value="1"/>
</dbReference>
<dbReference type="InterPro" id="IPR036465">
    <property type="entry name" value="vWFA_dom_sf"/>
</dbReference>
<evidence type="ECO:0000256" key="1">
    <source>
        <dbReference type="SAM" id="Phobius"/>
    </source>
</evidence>
<evidence type="ECO:0000313" key="4">
    <source>
        <dbReference type="Proteomes" id="UP000284057"/>
    </source>
</evidence>
<dbReference type="InterPro" id="IPR002035">
    <property type="entry name" value="VWF_A"/>
</dbReference>
<sequence length="601" mass="62741">MAARRRAITHGHVTARVMHDTSDSSLPESQCSRLVCYPTTRPEPPFMPGRHASHRPAAPSPWLRRLGLSAIAVALIGAAGLGVASVLDSGDGECDGPLPVTVAADPTIAPVLTDVARTYAETDPRQGDLCVEVDVVASTAASAVPTFGNAEAPDLWIPKTRAFGPPVDEGLLDQLASVALSPLVVAMPQEAAAAAGGEDAQISWSALLEGEAAAVLADPAANDEGIASLVAVRTALGDDVPRDQLVEVMTRVSQAAVPTVDDAFAAVAESPAAFTATEQAVVAFNREGSGPRLTALYPAEGTFGFDYPALAVSGAEEDEDARTAAAAFVTYLGSAEAQEAIRRAGFRSPDGTADADAGIVDGIRPDLPELLPPPEPELITELSRQWAALALDMRMLAVIDVSGSMNEQVDGGATRMELTRDAALEALRLFPPDASVGLWAFSILQDPPNDYVRLVDVGPMNQPLEDGTPRQEALVAAVESLPSIADGGTGLYDTVLAAFQEMRSSYQAGVVNSVVLLTDGRNEDDPDGIDLETLLTQLTAQFDPAAPVPVITIGMGPEADMEALQQISAATGTTAYHAEDPSDIQSVFVQAMIERQCRPNC</sequence>
<name>A0A418KLH3_9ACTN</name>
<dbReference type="SUPFAM" id="SSF53300">
    <property type="entry name" value="vWA-like"/>
    <property type="match status" value="1"/>
</dbReference>
<dbReference type="SUPFAM" id="SSF53850">
    <property type="entry name" value="Periplasmic binding protein-like II"/>
    <property type="match status" value="1"/>
</dbReference>
<evidence type="ECO:0000313" key="3">
    <source>
        <dbReference type="EMBL" id="RIQ18390.1"/>
    </source>
</evidence>
<organism evidence="3 4">
    <name type="scientific">Jiangella rhizosphaerae</name>
    <dbReference type="NCBI Taxonomy" id="2293569"/>
    <lineage>
        <taxon>Bacteria</taxon>
        <taxon>Bacillati</taxon>
        <taxon>Actinomycetota</taxon>
        <taxon>Actinomycetes</taxon>
        <taxon>Jiangellales</taxon>
        <taxon>Jiangellaceae</taxon>
        <taxon>Jiangella</taxon>
    </lineage>
</organism>
<evidence type="ECO:0000259" key="2">
    <source>
        <dbReference type="PROSITE" id="PS50234"/>
    </source>
</evidence>
<dbReference type="Proteomes" id="UP000284057">
    <property type="component" value="Unassembled WGS sequence"/>
</dbReference>
<feature type="domain" description="VWFA" evidence="2">
    <location>
        <begin position="394"/>
        <end position="592"/>
    </location>
</feature>
<dbReference type="EMBL" id="QUAL01000188">
    <property type="protein sequence ID" value="RIQ18390.1"/>
    <property type="molecule type" value="Genomic_DNA"/>
</dbReference>
<dbReference type="Pfam" id="PF00092">
    <property type="entry name" value="VWA"/>
    <property type="match status" value="1"/>
</dbReference>
<dbReference type="Gene3D" id="3.40.190.10">
    <property type="entry name" value="Periplasmic binding protein-like II"/>
    <property type="match status" value="2"/>
</dbReference>
<feature type="transmembrane region" description="Helical" evidence="1">
    <location>
        <begin position="66"/>
        <end position="87"/>
    </location>
</feature>
<accession>A0A418KLH3</accession>
<keyword evidence="1" id="KW-1133">Transmembrane helix</keyword>
<keyword evidence="1" id="KW-0812">Transmembrane</keyword>